<organism evidence="10 11">
    <name type="scientific">Burkholderia dolosa</name>
    <dbReference type="NCBI Taxonomy" id="152500"/>
    <lineage>
        <taxon>Bacteria</taxon>
        <taxon>Pseudomonadati</taxon>
        <taxon>Pseudomonadota</taxon>
        <taxon>Betaproteobacteria</taxon>
        <taxon>Burkholderiales</taxon>
        <taxon>Burkholderiaceae</taxon>
        <taxon>Burkholderia</taxon>
        <taxon>Burkholderia cepacia complex</taxon>
    </lineage>
</organism>
<dbReference type="EMBL" id="CP069482">
    <property type="protein sequence ID" value="QRO77660.1"/>
    <property type="molecule type" value="Genomic_DNA"/>
</dbReference>
<dbReference type="GeneID" id="93128503"/>
<evidence type="ECO:0000256" key="5">
    <source>
        <dbReference type="ARBA" id="ARBA00022692"/>
    </source>
</evidence>
<sequence length="632" mass="68086">MPGTAASGRRRTSVPASASHARSTASPDAGSALDTAATPAVTGAAAASPVHARAIRLGWRAWLLVALFACAYTLPGVLGHDPWKQDETYTFGIVQHMLETGDWIVPTNAGQPFMEKPPLYAWTATSVAWLLQRVMPLHDAARLASALFAALAFGFIARAARVASRAENWFDLRVLGPVVLSAGTLVVIKHVHDMITDVALFAGTAIGFCGLLELVVGHVARASDGRHGHAAPAGPPARGAAPLFGAGVGIALMAKGLFVPLVFAATLVAVLALYPACRTRAFARALGIAALAFAPFALIWPIALFVRSEILFMKWFWDNNVGRFFGFSVPELGAENDKPFFIVRAFLTIGFPVAPLAIAALARGAWRDWRAPRIALPVAFAGIGLTVLQISATSRQLYILPFFAPLALVAAQAIDRLPRRLHLGWDYASRALFGAVVALAWAIWAVMVDPAASRAPLAPLGRWLPLDWTMPIEPALLSGALALTVGWLMLLPMLRTTGRWRGALSWGAGALVAWGLVYTLLLPWLDVAKSYRSVFDDLNAHLALEWTDDDCMASLHGLGESEAPMLYYFSGIRHMPTDDANATRCTWMIVQGVRAVDPAPGNEWKLFWAGARPGDDDELLRVYVRTPEQHTQ</sequence>
<reference evidence="10 11" key="1">
    <citation type="submission" date="2021-02" db="EMBL/GenBank/DDBJ databases">
        <title>FDA dAtabase for Regulatory Grade micrObial Sequences (FDA-ARGOS): Supporting development and validation of Infectious Disease Dx tests.</title>
        <authorList>
            <person name="Minogue T."/>
            <person name="Wolcott M."/>
            <person name="Wasieloski L."/>
            <person name="Aguilar W."/>
            <person name="Moore D."/>
            <person name="Jaissle J."/>
            <person name="Tallon L."/>
            <person name="Sadzewicz L."/>
            <person name="Zhao X."/>
            <person name="Boylan J."/>
            <person name="Ott S."/>
            <person name="Bowen H."/>
            <person name="Vavikolanu K."/>
            <person name="Mehta A."/>
            <person name="Aluvathingal J."/>
            <person name="Nadendla S."/>
            <person name="Yan Y."/>
            <person name="Sichtig H."/>
        </authorList>
    </citation>
    <scope>NUCLEOTIDE SEQUENCE [LARGE SCALE GENOMIC DNA]</scope>
    <source>
        <strain evidence="10 11">FDAARGOS_1272</strain>
    </source>
</reference>
<keyword evidence="7 9" id="KW-0472">Membrane</keyword>
<dbReference type="PANTHER" id="PTHR33908:SF11">
    <property type="entry name" value="MEMBRANE PROTEIN"/>
    <property type="match status" value="1"/>
</dbReference>
<gene>
    <name evidence="10" type="ORF">I6K02_01700</name>
</gene>
<dbReference type="RefSeq" id="WP_006763813.1">
    <property type="nucleotide sequence ID" value="NZ_CP033840.1"/>
</dbReference>
<evidence type="ECO:0000256" key="9">
    <source>
        <dbReference type="SAM" id="Phobius"/>
    </source>
</evidence>
<dbReference type="GO" id="GO:0005886">
    <property type="term" value="C:plasma membrane"/>
    <property type="evidence" value="ECO:0007669"/>
    <property type="project" value="UniProtKB-SubCell"/>
</dbReference>
<feature type="transmembrane region" description="Helical" evidence="9">
    <location>
        <begin position="143"/>
        <end position="160"/>
    </location>
</feature>
<evidence type="ECO:0000256" key="7">
    <source>
        <dbReference type="ARBA" id="ARBA00023136"/>
    </source>
</evidence>
<evidence type="ECO:0000256" key="8">
    <source>
        <dbReference type="SAM" id="MobiDB-lite"/>
    </source>
</evidence>
<evidence type="ECO:0000313" key="10">
    <source>
        <dbReference type="EMBL" id="QRO77660.1"/>
    </source>
</evidence>
<feature type="transmembrane region" description="Helical" evidence="9">
    <location>
        <begin position="398"/>
        <end position="415"/>
    </location>
</feature>
<feature type="transmembrane region" description="Helical" evidence="9">
    <location>
        <begin position="341"/>
        <end position="362"/>
    </location>
</feature>
<feature type="transmembrane region" description="Helical" evidence="9">
    <location>
        <begin position="374"/>
        <end position="392"/>
    </location>
</feature>
<keyword evidence="2" id="KW-1003">Cell membrane</keyword>
<evidence type="ECO:0000256" key="3">
    <source>
        <dbReference type="ARBA" id="ARBA00022676"/>
    </source>
</evidence>
<feature type="transmembrane region" description="Helical" evidence="9">
    <location>
        <begin position="61"/>
        <end position="78"/>
    </location>
</feature>
<evidence type="ECO:0000256" key="6">
    <source>
        <dbReference type="ARBA" id="ARBA00022989"/>
    </source>
</evidence>
<feature type="transmembrane region" description="Helical" evidence="9">
    <location>
        <begin position="468"/>
        <end position="491"/>
    </location>
</feature>
<keyword evidence="11" id="KW-1185">Reference proteome</keyword>
<evidence type="ECO:0000256" key="4">
    <source>
        <dbReference type="ARBA" id="ARBA00022679"/>
    </source>
</evidence>
<keyword evidence="5 9" id="KW-0812">Transmembrane</keyword>
<feature type="transmembrane region" description="Helical" evidence="9">
    <location>
        <begin position="198"/>
        <end position="220"/>
    </location>
</feature>
<feature type="transmembrane region" description="Helical" evidence="9">
    <location>
        <begin position="240"/>
        <end position="273"/>
    </location>
</feature>
<evidence type="ECO:0000256" key="2">
    <source>
        <dbReference type="ARBA" id="ARBA00022475"/>
    </source>
</evidence>
<keyword evidence="6 9" id="KW-1133">Transmembrane helix</keyword>
<feature type="compositionally biased region" description="Polar residues" evidence="8">
    <location>
        <begin position="14"/>
        <end position="26"/>
    </location>
</feature>
<feature type="region of interest" description="Disordered" evidence="8">
    <location>
        <begin position="1"/>
        <end position="33"/>
    </location>
</feature>
<dbReference type="AlphaFoldDB" id="A0A892I9T0"/>
<dbReference type="Proteomes" id="UP000625568">
    <property type="component" value="Chromosome 1"/>
</dbReference>
<name>A0A892I9T0_9BURK</name>
<comment type="subcellular location">
    <subcellularLocation>
        <location evidence="1">Cell membrane</location>
        <topology evidence="1">Multi-pass membrane protein</topology>
    </subcellularLocation>
</comment>
<feature type="transmembrane region" description="Helical" evidence="9">
    <location>
        <begin position="427"/>
        <end position="448"/>
    </location>
</feature>
<keyword evidence="3" id="KW-0328">Glycosyltransferase</keyword>
<dbReference type="InterPro" id="IPR050297">
    <property type="entry name" value="LipidA_mod_glycosyltrf_83"/>
</dbReference>
<dbReference type="GO" id="GO:0009103">
    <property type="term" value="P:lipopolysaccharide biosynthetic process"/>
    <property type="evidence" value="ECO:0007669"/>
    <property type="project" value="UniProtKB-ARBA"/>
</dbReference>
<proteinExistence type="predicted"/>
<keyword evidence="4 10" id="KW-0808">Transferase</keyword>
<evidence type="ECO:0000313" key="11">
    <source>
        <dbReference type="Proteomes" id="UP000625568"/>
    </source>
</evidence>
<dbReference type="PANTHER" id="PTHR33908">
    <property type="entry name" value="MANNOSYLTRANSFERASE YKCB-RELATED"/>
    <property type="match status" value="1"/>
</dbReference>
<protein>
    <submittedName>
        <fullName evidence="10">Glycosyl transferase</fullName>
    </submittedName>
</protein>
<feature type="transmembrane region" description="Helical" evidence="9">
    <location>
        <begin position="285"/>
        <end position="306"/>
    </location>
</feature>
<accession>A0A892I9T0</accession>
<feature type="transmembrane region" description="Helical" evidence="9">
    <location>
        <begin position="503"/>
        <end position="525"/>
    </location>
</feature>
<dbReference type="GO" id="GO:0016763">
    <property type="term" value="F:pentosyltransferase activity"/>
    <property type="evidence" value="ECO:0007669"/>
    <property type="project" value="TreeGrafter"/>
</dbReference>
<evidence type="ECO:0000256" key="1">
    <source>
        <dbReference type="ARBA" id="ARBA00004651"/>
    </source>
</evidence>